<comment type="caution">
    <text evidence="2">The sequence shown here is derived from an EMBL/GenBank/DDBJ whole genome shotgun (WGS) entry which is preliminary data.</text>
</comment>
<dbReference type="OrthoDB" id="3260715at2"/>
<keyword evidence="1" id="KW-1133">Transmembrane helix</keyword>
<dbReference type="EMBL" id="MSKK01000034">
    <property type="protein sequence ID" value="OLO46056.1"/>
    <property type="molecule type" value="Genomic_DNA"/>
</dbReference>
<name>A0A1Q8VD75_9ACTO</name>
<gene>
    <name evidence="2" type="ORF">BKH31_07930</name>
</gene>
<keyword evidence="1" id="KW-0812">Transmembrane</keyword>
<reference evidence="2 3" key="1">
    <citation type="submission" date="2016-12" db="EMBL/GenBank/DDBJ databases">
        <title>Genomic comparison of strains in the 'Actinomyces naeslundii' group.</title>
        <authorList>
            <person name="Mughal S.R."/>
            <person name="Do T."/>
            <person name="Gilbert S.C."/>
            <person name="Witherden E.A."/>
            <person name="Didelot X."/>
            <person name="Beighton D."/>
        </authorList>
    </citation>
    <scope>NUCLEOTIDE SEQUENCE [LARGE SCALE GENOMIC DNA]</scope>
    <source>
        <strain evidence="2 3">R21091</strain>
    </source>
</reference>
<proteinExistence type="predicted"/>
<evidence type="ECO:0000256" key="1">
    <source>
        <dbReference type="SAM" id="Phobius"/>
    </source>
</evidence>
<evidence type="ECO:0000313" key="2">
    <source>
        <dbReference type="EMBL" id="OLO46056.1"/>
    </source>
</evidence>
<accession>A0A1Q8VD75</accession>
<evidence type="ECO:0000313" key="3">
    <source>
        <dbReference type="Proteomes" id="UP000186471"/>
    </source>
</evidence>
<organism evidence="2 3">
    <name type="scientific">Actinomyces oris</name>
    <dbReference type="NCBI Taxonomy" id="544580"/>
    <lineage>
        <taxon>Bacteria</taxon>
        <taxon>Bacillati</taxon>
        <taxon>Actinomycetota</taxon>
        <taxon>Actinomycetes</taxon>
        <taxon>Actinomycetales</taxon>
        <taxon>Actinomycetaceae</taxon>
        <taxon>Actinomyces</taxon>
    </lineage>
</organism>
<dbReference type="Proteomes" id="UP000186471">
    <property type="component" value="Unassembled WGS sequence"/>
</dbReference>
<sequence length="152" mass="16723">MNEDASALQVLPGATPDNCAFIDLYYDPSVSPVPNMSTPFTINGLQFRLSRGESVRFAVPPGPAQVVLVPNFGRLFYDSMPRLDFVVHTGQTVTVFYRYSTFRHNPGSLTFQKLEGRSPSEQRTFDEMKYAVVGALVGLVAMAIWLALSPGS</sequence>
<feature type="transmembrane region" description="Helical" evidence="1">
    <location>
        <begin position="130"/>
        <end position="148"/>
    </location>
</feature>
<dbReference type="AlphaFoldDB" id="A0A1Q8VD75"/>
<keyword evidence="1" id="KW-0472">Membrane</keyword>
<protein>
    <submittedName>
        <fullName evidence="2">Uncharacterized protein</fullName>
    </submittedName>
</protein>
<dbReference type="RefSeq" id="WP_075411812.1">
    <property type="nucleotide sequence ID" value="NZ_MSKK01000034.1"/>
</dbReference>